<reference evidence="2" key="1">
    <citation type="submission" date="2022-11" db="UniProtKB">
        <authorList>
            <consortium name="WormBaseParasite"/>
        </authorList>
    </citation>
    <scope>IDENTIFICATION</scope>
</reference>
<evidence type="ECO:0000313" key="2">
    <source>
        <dbReference type="WBParaSite" id="PS1159_v2.g10065.t1"/>
    </source>
</evidence>
<dbReference type="WBParaSite" id="PS1159_v2.g10065.t1">
    <property type="protein sequence ID" value="PS1159_v2.g10065.t1"/>
    <property type="gene ID" value="PS1159_v2.g10065"/>
</dbReference>
<organism evidence="1 2">
    <name type="scientific">Panagrolaimus sp. PS1159</name>
    <dbReference type="NCBI Taxonomy" id="55785"/>
    <lineage>
        <taxon>Eukaryota</taxon>
        <taxon>Metazoa</taxon>
        <taxon>Ecdysozoa</taxon>
        <taxon>Nematoda</taxon>
        <taxon>Chromadorea</taxon>
        <taxon>Rhabditida</taxon>
        <taxon>Tylenchina</taxon>
        <taxon>Panagrolaimomorpha</taxon>
        <taxon>Panagrolaimoidea</taxon>
        <taxon>Panagrolaimidae</taxon>
        <taxon>Panagrolaimus</taxon>
    </lineage>
</organism>
<dbReference type="Proteomes" id="UP000887580">
    <property type="component" value="Unplaced"/>
</dbReference>
<evidence type="ECO:0000313" key="1">
    <source>
        <dbReference type="Proteomes" id="UP000887580"/>
    </source>
</evidence>
<sequence length="565" mass="62347">MTYTKGKKNIHCVDGHTTPCDLWSRNTIRLQIAFLLSFAMAICGLLRGHLGMALVCMMRIDQNASHYVFDDSYTSSLQVEWSLSNVGQIHTSFYVGTFVSVLIAHNLAQKIGAKATITAGIILNIISTWFLPTVVYFLPDYYYTAALRFVMGLGQGVFIPCASLLIAKWFPMHEKSTAMAIFSMGNQVGLALAMFATAELCKVRYLDGWPTSFFLYGLMGAVFIGVWLPNVKNKPRESRWISSAELMHIEESEQRLRAMSINLHVPYRVLFCSPVIIAICLSSFCQSFVMVSMISYLPEYYRSVLKLGISANGQLSAIPYLVQMFSKMAFAFGADRLKMCGLKINFVTKICNSIASFGCAICLILICFTNNGTIIMMLICLGLTFTSAFVPGYNTSIVSVAPSYTAVISAYAQIWAQTASVFAPLIVGWITQTSSVNEWRAVFVIIAVVCIVTGIVFQIFGSATVQPWAIPGFQTRLNASTFTVHMAASELSLNVAPTMTTTLHPFSDDDENGGDDVTPRTSFLDVPQRIPRRSPKVSIMEEEDGEITYPGGEQPLPVPLKKISE</sequence>
<name>A0AC35EQZ3_9BILA</name>
<accession>A0AC35EQZ3</accession>
<protein>
    <submittedName>
        <fullName evidence="2">Major facilitator superfamily (MFS) profile domain-containing protein</fullName>
    </submittedName>
</protein>
<proteinExistence type="predicted"/>